<dbReference type="Gene3D" id="1.10.150.170">
    <property type="entry name" value="Putative methyltransferase TM0872, insert domain"/>
    <property type="match status" value="1"/>
</dbReference>
<keyword evidence="2 6" id="KW-0698">rRNA processing</keyword>
<dbReference type="PANTHER" id="PTHR11265">
    <property type="entry name" value="S-ADENOSYL-METHYLTRANSFERASE MRAW"/>
    <property type="match status" value="1"/>
</dbReference>
<evidence type="ECO:0000256" key="6">
    <source>
        <dbReference type="HAMAP-Rule" id="MF_01007"/>
    </source>
</evidence>
<keyword evidence="5 6" id="KW-0949">S-adenosyl-L-methionine</keyword>
<accession>A0A379LMX9</accession>
<evidence type="ECO:0000256" key="4">
    <source>
        <dbReference type="ARBA" id="ARBA00022679"/>
    </source>
</evidence>
<dbReference type="NCBIfam" id="TIGR00006">
    <property type="entry name" value="16S rRNA (cytosine(1402)-N(4))-methyltransferase RsmH"/>
    <property type="match status" value="1"/>
</dbReference>
<feature type="binding site" evidence="6">
    <location>
        <begin position="65"/>
        <end position="67"/>
    </location>
    <ligand>
        <name>S-adenosyl-L-methionine</name>
        <dbReference type="ChEBI" id="CHEBI:59789"/>
    </ligand>
</feature>
<comment type="function">
    <text evidence="6">Specifically methylates the N4 position of cytidine in position 1402 (C1402) of 16S rRNA.</text>
</comment>
<organism evidence="7 8">
    <name type="scientific">Psychrobacter phenylpyruvicus</name>
    <dbReference type="NCBI Taxonomy" id="29432"/>
    <lineage>
        <taxon>Bacteria</taxon>
        <taxon>Pseudomonadati</taxon>
        <taxon>Pseudomonadota</taxon>
        <taxon>Gammaproteobacteria</taxon>
        <taxon>Moraxellales</taxon>
        <taxon>Moraxellaceae</taxon>
        <taxon>Psychrobacter</taxon>
    </lineage>
</organism>
<dbReference type="Proteomes" id="UP000254123">
    <property type="component" value="Unassembled WGS sequence"/>
</dbReference>
<reference evidence="7 8" key="1">
    <citation type="submission" date="2018-06" db="EMBL/GenBank/DDBJ databases">
        <authorList>
            <consortium name="Pathogen Informatics"/>
            <person name="Doyle S."/>
        </authorList>
    </citation>
    <scope>NUCLEOTIDE SEQUENCE [LARGE SCALE GENOMIC DNA]</scope>
    <source>
        <strain evidence="7 8">NCTC10526</strain>
    </source>
</reference>
<comment type="similarity">
    <text evidence="1 6">Belongs to the methyltransferase superfamily. RsmH family.</text>
</comment>
<evidence type="ECO:0000256" key="1">
    <source>
        <dbReference type="ARBA" id="ARBA00010396"/>
    </source>
</evidence>
<protein>
    <recommendedName>
        <fullName evidence="6">Ribosomal RNA small subunit methyltransferase H</fullName>
        <ecNumber evidence="6">2.1.1.199</ecNumber>
    </recommendedName>
    <alternativeName>
        <fullName evidence="6">16S rRNA m(4)C1402 methyltransferase</fullName>
    </alternativeName>
    <alternativeName>
        <fullName evidence="6">rRNA (cytosine-N(4)-)-methyltransferase RsmH</fullName>
    </alternativeName>
</protein>
<evidence type="ECO:0000256" key="3">
    <source>
        <dbReference type="ARBA" id="ARBA00022603"/>
    </source>
</evidence>
<gene>
    <name evidence="6 7" type="primary">rsmH</name>
    <name evidence="7" type="ORF">NCTC10526_02317</name>
</gene>
<keyword evidence="6" id="KW-0963">Cytoplasm</keyword>
<dbReference type="GO" id="GO:0071424">
    <property type="term" value="F:rRNA (cytosine-N4-)-methyltransferase activity"/>
    <property type="evidence" value="ECO:0007669"/>
    <property type="project" value="UniProtKB-UniRule"/>
</dbReference>
<feature type="binding site" evidence="6">
    <location>
        <position position="139"/>
    </location>
    <ligand>
        <name>S-adenosyl-L-methionine</name>
        <dbReference type="ChEBI" id="CHEBI:59789"/>
    </ligand>
</feature>
<dbReference type="InterPro" id="IPR023397">
    <property type="entry name" value="SAM-dep_MeTrfase_MraW_recog"/>
</dbReference>
<comment type="subcellular location">
    <subcellularLocation>
        <location evidence="6">Cytoplasm</location>
    </subcellularLocation>
</comment>
<dbReference type="Pfam" id="PF01795">
    <property type="entry name" value="Methyltransf_5"/>
    <property type="match status" value="1"/>
</dbReference>
<dbReference type="EMBL" id="UGVC01000001">
    <property type="protein sequence ID" value="SUD91940.1"/>
    <property type="molecule type" value="Genomic_DNA"/>
</dbReference>
<dbReference type="PIRSF" id="PIRSF004486">
    <property type="entry name" value="MraW"/>
    <property type="match status" value="1"/>
</dbReference>
<keyword evidence="8" id="KW-1185">Reference proteome</keyword>
<dbReference type="GO" id="GO:0070475">
    <property type="term" value="P:rRNA base methylation"/>
    <property type="evidence" value="ECO:0007669"/>
    <property type="project" value="UniProtKB-UniRule"/>
</dbReference>
<evidence type="ECO:0000256" key="2">
    <source>
        <dbReference type="ARBA" id="ARBA00022552"/>
    </source>
</evidence>
<dbReference type="Gene3D" id="3.40.50.150">
    <property type="entry name" value="Vaccinia Virus protein VP39"/>
    <property type="match status" value="1"/>
</dbReference>
<feature type="binding site" evidence="6">
    <location>
        <position position="111"/>
    </location>
    <ligand>
        <name>S-adenosyl-L-methionine</name>
        <dbReference type="ChEBI" id="CHEBI:59789"/>
    </ligand>
</feature>
<proteinExistence type="inferred from homology"/>
<dbReference type="PANTHER" id="PTHR11265:SF0">
    <property type="entry name" value="12S RRNA N4-METHYLCYTIDINE METHYLTRANSFERASE"/>
    <property type="match status" value="1"/>
</dbReference>
<feature type="binding site" evidence="6">
    <location>
        <position position="85"/>
    </location>
    <ligand>
        <name>S-adenosyl-L-methionine</name>
        <dbReference type="ChEBI" id="CHEBI:59789"/>
    </ligand>
</feature>
<sequence length="348" mass="38787">MTDAQSSATQTTPLAKSDFSHETVLLYETVDAVLGKTPTKKQSKKVTEPQGKVSGIFVDATFGRGGHSKLLLESLSDDGQLFVFDKDPEAIAVAEEIAKSDNRVTVVHDSFANITHCLQQHGVSQVNGIMADLGVSSPQLDDGSRGFSFMRDGAIDMRMDTSRGQSVGEWLQTVDEEELANVLFEFGEERHSRRIARAIKQMDRYTSTLELAEVIKQAHPKWQKGKHPATQSFQAMRIFINNELGDIDSFLQQSLALLAPGGHLAVISFHSLEDRRIKQFLQRHSRGQYPEDENLPMPPVRPRYFGKPIRIAPSKAEVSVNNRSRSAWLRVATRTDTPYNTDPSEPHS</sequence>
<dbReference type="RefSeq" id="WP_028858383.1">
    <property type="nucleotide sequence ID" value="NZ_CAJHAQ010000001.1"/>
</dbReference>
<keyword evidence="4 6" id="KW-0808">Transferase</keyword>
<keyword evidence="3 6" id="KW-0489">Methyltransferase</keyword>
<evidence type="ECO:0000256" key="5">
    <source>
        <dbReference type="ARBA" id="ARBA00022691"/>
    </source>
</evidence>
<dbReference type="SUPFAM" id="SSF53335">
    <property type="entry name" value="S-adenosyl-L-methionine-dependent methyltransferases"/>
    <property type="match status" value="1"/>
</dbReference>
<evidence type="ECO:0000313" key="8">
    <source>
        <dbReference type="Proteomes" id="UP000254123"/>
    </source>
</evidence>
<feature type="binding site" evidence="6">
    <location>
        <position position="132"/>
    </location>
    <ligand>
        <name>S-adenosyl-L-methionine</name>
        <dbReference type="ChEBI" id="CHEBI:59789"/>
    </ligand>
</feature>
<name>A0A379LMX9_9GAMM</name>
<evidence type="ECO:0000313" key="7">
    <source>
        <dbReference type="EMBL" id="SUD91940.1"/>
    </source>
</evidence>
<dbReference type="HAMAP" id="MF_01007">
    <property type="entry name" value="16SrRNA_methyltr_H"/>
    <property type="match status" value="1"/>
</dbReference>
<dbReference type="InterPro" id="IPR002903">
    <property type="entry name" value="RsmH"/>
</dbReference>
<dbReference type="InterPro" id="IPR029063">
    <property type="entry name" value="SAM-dependent_MTases_sf"/>
</dbReference>
<dbReference type="EC" id="2.1.1.199" evidence="6"/>
<dbReference type="SUPFAM" id="SSF81799">
    <property type="entry name" value="Putative methyltransferase TM0872, insert domain"/>
    <property type="match status" value="1"/>
</dbReference>
<dbReference type="AlphaFoldDB" id="A0A379LMX9"/>
<dbReference type="GO" id="GO:0005737">
    <property type="term" value="C:cytoplasm"/>
    <property type="evidence" value="ECO:0007669"/>
    <property type="project" value="UniProtKB-SubCell"/>
</dbReference>
<dbReference type="STRING" id="1123034.GCA_000685805_00768"/>
<comment type="catalytic activity">
    <reaction evidence="6">
        <text>cytidine(1402) in 16S rRNA + S-adenosyl-L-methionine = N(4)-methylcytidine(1402) in 16S rRNA + S-adenosyl-L-homocysteine + H(+)</text>
        <dbReference type="Rhea" id="RHEA:42928"/>
        <dbReference type="Rhea" id="RHEA-COMP:10286"/>
        <dbReference type="Rhea" id="RHEA-COMP:10287"/>
        <dbReference type="ChEBI" id="CHEBI:15378"/>
        <dbReference type="ChEBI" id="CHEBI:57856"/>
        <dbReference type="ChEBI" id="CHEBI:59789"/>
        <dbReference type="ChEBI" id="CHEBI:74506"/>
        <dbReference type="ChEBI" id="CHEBI:82748"/>
        <dbReference type="EC" id="2.1.1.199"/>
    </reaction>
</comment>